<comment type="similarity">
    <text evidence="1">Belongs to the Arpin family.</text>
</comment>
<dbReference type="Pfam" id="PF10574">
    <property type="entry name" value="UPF0552"/>
    <property type="match status" value="1"/>
</dbReference>
<protein>
    <recommendedName>
        <fullName evidence="2">Arpin</fullName>
    </recommendedName>
</protein>
<reference evidence="3" key="1">
    <citation type="journal article" date="2023" name="G3 (Bethesda)">
        <title>A reference genome for the long-term kleptoplast-retaining sea slug Elysia crispata morphotype clarki.</title>
        <authorList>
            <person name="Eastman K.E."/>
            <person name="Pendleton A.L."/>
            <person name="Shaikh M.A."/>
            <person name="Suttiyut T."/>
            <person name="Ogas R."/>
            <person name="Tomko P."/>
            <person name="Gavelis G."/>
            <person name="Widhalm J.R."/>
            <person name="Wisecaver J.H."/>
        </authorList>
    </citation>
    <scope>NUCLEOTIDE SEQUENCE</scope>
    <source>
        <strain evidence="3">ECLA1</strain>
    </source>
</reference>
<organism evidence="3 4">
    <name type="scientific">Elysia crispata</name>
    <name type="common">lettuce slug</name>
    <dbReference type="NCBI Taxonomy" id="231223"/>
    <lineage>
        <taxon>Eukaryota</taxon>
        <taxon>Metazoa</taxon>
        <taxon>Spiralia</taxon>
        <taxon>Lophotrochozoa</taxon>
        <taxon>Mollusca</taxon>
        <taxon>Gastropoda</taxon>
        <taxon>Heterobranchia</taxon>
        <taxon>Euthyneura</taxon>
        <taxon>Panpulmonata</taxon>
        <taxon>Sacoglossa</taxon>
        <taxon>Placobranchoidea</taxon>
        <taxon>Plakobranchidae</taxon>
        <taxon>Elysia</taxon>
    </lineage>
</organism>
<sequence>MSRMYDNKPLENVPVYVTKWDGTFDKKHAQAKSSRDNPGILCDGRIVRQARINIDSSDPASLQVRYYILYVLLERAHRRKYSDTGVEQEPNFSETTKVSTGYLNSSYNVKSKGSTDRLTPEEVSILVHDLKVSDMISNIVAKDNAAGNIILLMKEEQRLKVDLKENSLVRIKTCGNSPFVESLVVRDDLTSTIANFAGDEMMGDNWLEKIAAAKATLRVDEEPSEIADDEWDD</sequence>
<dbReference type="GO" id="GO:0051126">
    <property type="term" value="P:negative regulation of actin nucleation"/>
    <property type="evidence" value="ECO:0007669"/>
    <property type="project" value="InterPro"/>
</dbReference>
<dbReference type="PANTHER" id="PTHR31199:SF1">
    <property type="entry name" value="ARPIN"/>
    <property type="match status" value="1"/>
</dbReference>
<evidence type="ECO:0000256" key="1">
    <source>
        <dbReference type="ARBA" id="ARBA00008453"/>
    </source>
</evidence>
<dbReference type="Proteomes" id="UP001283361">
    <property type="component" value="Unassembled WGS sequence"/>
</dbReference>
<dbReference type="PANTHER" id="PTHR31199">
    <property type="entry name" value="ARPIN"/>
    <property type="match status" value="1"/>
</dbReference>
<gene>
    <name evidence="3" type="ORF">RRG08_009581</name>
</gene>
<name>A0AAE0XEG0_9GAST</name>
<keyword evidence="4" id="KW-1185">Reference proteome</keyword>
<evidence type="ECO:0000256" key="2">
    <source>
        <dbReference type="ARBA" id="ARBA00019314"/>
    </source>
</evidence>
<dbReference type="AlphaFoldDB" id="A0AAE0XEG0"/>
<accession>A0AAE0XEG0</accession>
<evidence type="ECO:0000313" key="4">
    <source>
        <dbReference type="Proteomes" id="UP001283361"/>
    </source>
</evidence>
<comment type="caution">
    <text evidence="3">The sequence shown here is derived from an EMBL/GenBank/DDBJ whole genome shotgun (WGS) entry which is preliminary data.</text>
</comment>
<evidence type="ECO:0000313" key="3">
    <source>
        <dbReference type="EMBL" id="KAK3691767.1"/>
    </source>
</evidence>
<dbReference type="InterPro" id="IPR018889">
    <property type="entry name" value="Arpin"/>
</dbReference>
<proteinExistence type="inferred from homology"/>
<dbReference type="EMBL" id="JAWDGP010008076">
    <property type="protein sequence ID" value="KAK3691767.1"/>
    <property type="molecule type" value="Genomic_DNA"/>
</dbReference>